<dbReference type="SUPFAM" id="SSF51695">
    <property type="entry name" value="PLC-like phosphodiesterases"/>
    <property type="match status" value="1"/>
</dbReference>
<dbReference type="SUPFAM" id="SSF49562">
    <property type="entry name" value="C2 domain (Calcium/lipid-binding domain, CaLB)"/>
    <property type="match status" value="1"/>
</dbReference>
<organism evidence="10">
    <name type="scientific">Wuchereria bancrofti</name>
    <dbReference type="NCBI Taxonomy" id="6293"/>
    <lineage>
        <taxon>Eukaryota</taxon>
        <taxon>Metazoa</taxon>
        <taxon>Ecdysozoa</taxon>
        <taxon>Nematoda</taxon>
        <taxon>Chromadorea</taxon>
        <taxon>Rhabditida</taxon>
        <taxon>Spirurina</taxon>
        <taxon>Spiruromorpha</taxon>
        <taxon>Filarioidea</taxon>
        <taxon>Onchocercidae</taxon>
        <taxon>Wuchereria</taxon>
    </lineage>
</organism>
<proteinExistence type="predicted"/>
<dbReference type="InterPro" id="IPR017946">
    <property type="entry name" value="PLC-like_Pdiesterase_TIM-brl"/>
</dbReference>
<evidence type="ECO:0000256" key="4">
    <source>
        <dbReference type="ARBA" id="ARBA00023224"/>
    </source>
</evidence>
<dbReference type="GO" id="GO:0005509">
    <property type="term" value="F:calcium ion binding"/>
    <property type="evidence" value="ECO:0007669"/>
    <property type="project" value="InterPro"/>
</dbReference>
<evidence type="ECO:0000259" key="8">
    <source>
        <dbReference type="PROSITE" id="PS50008"/>
    </source>
</evidence>
<sequence>MNDNYDIITKLQLDKCSMSDENFNQISERNNNSKINIVTIRSDAQNKEDVIKLCAENGAMMRRVKRGKIGQAKLIFLVNGNKQLRYHTLGYSRIITSKQKTVKVDQLIEIRHGFGTDQLQKAAKKISFQQIAPEENCVSVIVRQNGKNKQKTIDFIAVTLSDKRIFVDALQYIIDKEDAKLIDFNEKQWIIDKFHALDANQTGKLSFNKIWNLLKEMNLTIGYDYAKALFQNASIDGYNYGSKLDTSIDVEGFVRFFLKLTYDFEEGKIMRQYSSQNNGTLSVNDLKNFLINVQKFENIDNNVAASIINEISVKLGTYQIEKRTNLLGPFGFRTLLRSRWGNIMKCEHKNIFQNMDEPLTHYFINSSHNTYLIGSQVKGEATVEVDVFDGTHGEPCIRHGGTLISSIYLKDALMAIRNYAFRYTPYPLILTIENHCSLEQQRIMAKNFVEIFGNSIYLAPKNKPLIQLPSPNQLKYKYLLRGKVRSITYKRYANNKYDEDDEVAGSVLLIDPELSKLISLFQVKLSNNLRDDIEKHPANCSVSISETKVRKLMEITESFTAYSAKHFVKSYPKGLRQNSSNFCPMQSWIFGIQSVSLNMQTNGKDMDVNSGLFRINGNCGYILKPSILIEGLEYLPKPFSKEGEIIDPYVMVEILGIPADCNKFQTKVIDNNGFQPVWKDSFKIELRCPEIAMLRLCVKDYDAVSTDDFIGEFSIPVNSIRQGYSLVNLFTGCDRISNSPAAILIHIL</sequence>
<evidence type="ECO:0000256" key="3">
    <source>
        <dbReference type="ARBA" id="ARBA00023098"/>
    </source>
</evidence>
<keyword evidence="2 6" id="KW-0442">Lipid degradation</keyword>
<dbReference type="PANTHER" id="PTHR10336">
    <property type="entry name" value="PHOSPHOINOSITIDE-SPECIFIC PHOSPHOLIPASE C FAMILY PROTEIN"/>
    <property type="match status" value="1"/>
</dbReference>
<dbReference type="InterPro" id="IPR000909">
    <property type="entry name" value="PLipase_C_PInositol-sp_X_dom"/>
</dbReference>
<dbReference type="GO" id="GO:0004435">
    <property type="term" value="F:phosphatidylinositol-4,5-bisphosphate phospholipase C activity"/>
    <property type="evidence" value="ECO:0007669"/>
    <property type="project" value="UniProtKB-EC"/>
</dbReference>
<dbReference type="Gene3D" id="1.10.238.10">
    <property type="entry name" value="EF-hand"/>
    <property type="match status" value="2"/>
</dbReference>
<dbReference type="Gene3D" id="3.20.20.190">
    <property type="entry name" value="Phosphatidylinositol (PI) phosphodiesterase"/>
    <property type="match status" value="1"/>
</dbReference>
<dbReference type="STRING" id="6293.A0A1I8EWG9"/>
<dbReference type="GO" id="GO:0035556">
    <property type="term" value="P:intracellular signal transduction"/>
    <property type="evidence" value="ECO:0007669"/>
    <property type="project" value="InterPro"/>
</dbReference>
<dbReference type="Pfam" id="PF00387">
    <property type="entry name" value="PI-PLC-Y"/>
    <property type="match status" value="1"/>
</dbReference>
<feature type="domain" description="PI-PLC Y-box" evidence="8">
    <location>
        <begin position="514"/>
        <end position="628"/>
    </location>
</feature>
<dbReference type="GO" id="GO:0016042">
    <property type="term" value="P:lipid catabolic process"/>
    <property type="evidence" value="ECO:0007669"/>
    <property type="project" value="UniProtKB-KW"/>
</dbReference>
<evidence type="ECO:0000259" key="7">
    <source>
        <dbReference type="PROSITE" id="PS50004"/>
    </source>
</evidence>
<dbReference type="SUPFAM" id="SSF47473">
    <property type="entry name" value="EF-hand"/>
    <property type="match status" value="1"/>
</dbReference>
<name>A0A1I8EWG9_WUCBA</name>
<evidence type="ECO:0000259" key="9">
    <source>
        <dbReference type="PROSITE" id="PS50222"/>
    </source>
</evidence>
<dbReference type="InterPro" id="IPR011993">
    <property type="entry name" value="PH-like_dom_sf"/>
</dbReference>
<keyword evidence="3 6" id="KW-0443">Lipid metabolism</keyword>
<keyword evidence="4" id="KW-0807">Transducer</keyword>
<feature type="domain" description="C2" evidence="7">
    <location>
        <begin position="611"/>
        <end position="731"/>
    </location>
</feature>
<dbReference type="Gene3D" id="2.30.29.30">
    <property type="entry name" value="Pleckstrin-homology domain (PH domain)/Phosphotyrosine-binding domain (PTB)"/>
    <property type="match status" value="1"/>
</dbReference>
<dbReference type="CDD" id="cd08558">
    <property type="entry name" value="PI-PLCc_eukaryota"/>
    <property type="match status" value="1"/>
</dbReference>
<dbReference type="Pfam" id="PF00388">
    <property type="entry name" value="PI-PLC-X"/>
    <property type="match status" value="1"/>
</dbReference>
<dbReference type="InterPro" id="IPR035892">
    <property type="entry name" value="C2_domain_sf"/>
</dbReference>
<reference evidence="10" key="1">
    <citation type="submission" date="2016-11" db="UniProtKB">
        <authorList>
            <consortium name="WormBaseParasite"/>
        </authorList>
    </citation>
    <scope>IDENTIFICATION</scope>
    <source>
        <strain evidence="10">pt0022</strain>
    </source>
</reference>
<evidence type="ECO:0000256" key="5">
    <source>
        <dbReference type="ARBA" id="ARBA00023674"/>
    </source>
</evidence>
<dbReference type="InterPro" id="IPR011992">
    <property type="entry name" value="EF-hand-dom_pair"/>
</dbReference>
<dbReference type="PANTHER" id="PTHR10336:SF209">
    <property type="entry name" value="PHOSPHOINOSITIDE PHOSPHOLIPASE C"/>
    <property type="match status" value="1"/>
</dbReference>
<dbReference type="InterPro" id="IPR000008">
    <property type="entry name" value="C2_dom"/>
</dbReference>
<dbReference type="PROSITE" id="PS50004">
    <property type="entry name" value="C2"/>
    <property type="match status" value="1"/>
</dbReference>
<dbReference type="PROSITE" id="PS50222">
    <property type="entry name" value="EF_HAND_2"/>
    <property type="match status" value="1"/>
</dbReference>
<dbReference type="PROSITE" id="PS50007">
    <property type="entry name" value="PIPLC_X_DOMAIN"/>
    <property type="match status" value="1"/>
</dbReference>
<dbReference type="SMART" id="SM00149">
    <property type="entry name" value="PLCYc"/>
    <property type="match status" value="1"/>
</dbReference>
<dbReference type="PRINTS" id="PR00390">
    <property type="entry name" value="PHPHLIPASEC"/>
</dbReference>
<dbReference type="EC" id="3.1.4.11" evidence="1 6"/>
<dbReference type="InterPro" id="IPR001192">
    <property type="entry name" value="PI-PLC_fam"/>
</dbReference>
<dbReference type="Gene3D" id="2.60.40.150">
    <property type="entry name" value="C2 domain"/>
    <property type="match status" value="1"/>
</dbReference>
<dbReference type="AlphaFoldDB" id="A0A1I8EWG9"/>
<dbReference type="SMART" id="SM00239">
    <property type="entry name" value="C2"/>
    <property type="match status" value="1"/>
</dbReference>
<comment type="catalytic activity">
    <reaction evidence="5">
        <text>a 1,2-diacyl-sn-glycero-3-phospho-(1D-myo-inositol-4,5-bisphosphate) + H2O = 1D-myo-inositol 1,4,5-trisphosphate + a 1,2-diacyl-sn-glycerol + H(+)</text>
        <dbReference type="Rhea" id="RHEA:33179"/>
        <dbReference type="ChEBI" id="CHEBI:15377"/>
        <dbReference type="ChEBI" id="CHEBI:15378"/>
        <dbReference type="ChEBI" id="CHEBI:17815"/>
        <dbReference type="ChEBI" id="CHEBI:58456"/>
        <dbReference type="ChEBI" id="CHEBI:203600"/>
        <dbReference type="EC" id="3.1.4.11"/>
    </reaction>
    <physiologicalReaction direction="left-to-right" evidence="5">
        <dbReference type="Rhea" id="RHEA:33180"/>
    </physiologicalReaction>
</comment>
<dbReference type="SMART" id="SM00148">
    <property type="entry name" value="PLCXc"/>
    <property type="match status" value="1"/>
</dbReference>
<dbReference type="Pfam" id="PF00168">
    <property type="entry name" value="C2"/>
    <property type="match status" value="1"/>
</dbReference>
<dbReference type="InterPro" id="IPR002048">
    <property type="entry name" value="EF_hand_dom"/>
</dbReference>
<evidence type="ECO:0000313" key="10">
    <source>
        <dbReference type="WBParaSite" id="maker-PairedContig_5669-snap-gene-0.2-mRNA-1"/>
    </source>
</evidence>
<evidence type="ECO:0000256" key="1">
    <source>
        <dbReference type="ARBA" id="ARBA00012368"/>
    </source>
</evidence>
<dbReference type="WBParaSite" id="maker-PairedContig_5669-snap-gene-0.2-mRNA-1">
    <property type="protein sequence ID" value="maker-PairedContig_5669-snap-gene-0.2-mRNA-1"/>
    <property type="gene ID" value="maker-PairedContig_5669-snap-gene-0.2"/>
</dbReference>
<keyword evidence="6" id="KW-0378">Hydrolase</keyword>
<dbReference type="InterPro" id="IPR001711">
    <property type="entry name" value="PLipase_C_Pinositol-sp_Y"/>
</dbReference>
<evidence type="ECO:0000256" key="6">
    <source>
        <dbReference type="RuleBase" id="RU361133"/>
    </source>
</evidence>
<feature type="domain" description="EF-hand" evidence="9">
    <location>
        <begin position="185"/>
        <end position="220"/>
    </location>
</feature>
<protein>
    <recommendedName>
        <fullName evidence="1 6">Phosphoinositide phospholipase C</fullName>
        <ecNumber evidence="1 6">3.1.4.11</ecNumber>
    </recommendedName>
</protein>
<accession>A0A1I8EWG9</accession>
<dbReference type="CDD" id="cd00275">
    <property type="entry name" value="C2_PLC_like"/>
    <property type="match status" value="1"/>
</dbReference>
<evidence type="ECO:0000256" key="2">
    <source>
        <dbReference type="ARBA" id="ARBA00022963"/>
    </source>
</evidence>
<dbReference type="PROSITE" id="PS50008">
    <property type="entry name" value="PIPLC_Y_DOMAIN"/>
    <property type="match status" value="1"/>
</dbReference>
<dbReference type="GO" id="GO:0005886">
    <property type="term" value="C:plasma membrane"/>
    <property type="evidence" value="ECO:0007669"/>
    <property type="project" value="TreeGrafter"/>
</dbReference>